<name>A0ABV2K0L3_9GAMM</name>
<dbReference type="Proteomes" id="UP001549184">
    <property type="component" value="Unassembled WGS sequence"/>
</dbReference>
<evidence type="ECO:0000259" key="1">
    <source>
        <dbReference type="PROSITE" id="PS51208"/>
    </source>
</evidence>
<dbReference type="InterPro" id="IPR036709">
    <property type="entry name" value="Autotransporte_beta_dom_sf"/>
</dbReference>
<feature type="domain" description="Autotransporter" evidence="1">
    <location>
        <begin position="1"/>
        <end position="195"/>
    </location>
</feature>
<gene>
    <name evidence="2" type="ORF">ABIC75_004357</name>
</gene>
<proteinExistence type="predicted"/>
<dbReference type="PROSITE" id="PS51208">
    <property type="entry name" value="AUTOTRANSPORTER"/>
    <property type="match status" value="1"/>
</dbReference>
<evidence type="ECO:0000313" key="2">
    <source>
        <dbReference type="EMBL" id="MET3654609.1"/>
    </source>
</evidence>
<dbReference type="RefSeq" id="WP_354015957.1">
    <property type="nucleotide sequence ID" value="NZ_JBEPMU010000007.1"/>
</dbReference>
<dbReference type="InterPro" id="IPR005546">
    <property type="entry name" value="Autotransporte_beta"/>
</dbReference>
<accession>A0ABV2K0L3</accession>
<organism evidence="2 3">
    <name type="scientific">Dyella japonica</name>
    <dbReference type="NCBI Taxonomy" id="231455"/>
    <lineage>
        <taxon>Bacteria</taxon>
        <taxon>Pseudomonadati</taxon>
        <taxon>Pseudomonadota</taxon>
        <taxon>Gammaproteobacteria</taxon>
        <taxon>Lysobacterales</taxon>
        <taxon>Rhodanobacteraceae</taxon>
        <taxon>Dyella</taxon>
    </lineage>
</organism>
<dbReference type="Gene3D" id="2.40.128.130">
    <property type="entry name" value="Autotransporter beta-domain"/>
    <property type="match status" value="1"/>
</dbReference>
<protein>
    <submittedName>
        <fullName evidence="2">Outer membrane autotransporter protein</fullName>
    </submittedName>
</protein>
<dbReference type="NCBIfam" id="TIGR01414">
    <property type="entry name" value="autotrans_barl"/>
    <property type="match status" value="1"/>
</dbReference>
<evidence type="ECO:0000313" key="3">
    <source>
        <dbReference type="Proteomes" id="UP001549184"/>
    </source>
</evidence>
<dbReference type="InterPro" id="IPR006315">
    <property type="entry name" value="OM_autotransptr_brl_dom"/>
</dbReference>
<keyword evidence="3" id="KW-1185">Reference proteome</keyword>
<reference evidence="2 3" key="1">
    <citation type="submission" date="2024-06" db="EMBL/GenBank/DDBJ databases">
        <title>Sorghum-associated microbial communities from plants grown in Nebraska, USA.</title>
        <authorList>
            <person name="Schachtman D."/>
        </authorList>
    </citation>
    <scope>NUCLEOTIDE SEQUENCE [LARGE SCALE GENOMIC DNA]</scope>
    <source>
        <strain evidence="2 3">1073</strain>
    </source>
</reference>
<dbReference type="Pfam" id="PF03797">
    <property type="entry name" value="Autotransporter"/>
    <property type="match status" value="1"/>
</dbReference>
<dbReference type="SUPFAM" id="SSF103515">
    <property type="entry name" value="Autotransporter"/>
    <property type="match status" value="1"/>
</dbReference>
<sequence>MKRPCSALIGYQWLSFDARRYVTGDGTTVSGSRDGTQWFGSLAVGYEHRTAGWLLSPYARLDLAHADLDAYTERGQMGDTLSYQRQTVKTTTGNLGLRAQWAIKDDHGTWLPTLRLEYEHDFQGDSIAVMRYVDLSNGPFYRASLPGQSQNRTLLGAGIHWQSLKGWLLRFEYQNLLESSTRDNQSILLSVEKHFDP</sequence>
<comment type="caution">
    <text evidence="2">The sequence shown here is derived from an EMBL/GenBank/DDBJ whole genome shotgun (WGS) entry which is preliminary data.</text>
</comment>
<dbReference type="EMBL" id="JBEPMU010000007">
    <property type="protein sequence ID" value="MET3654609.1"/>
    <property type="molecule type" value="Genomic_DNA"/>
</dbReference>